<dbReference type="Gramene" id="Psat01G0149200-T1">
    <property type="protein sequence ID" value="KAI5442439.1"/>
    <property type="gene ID" value="KIW84_011492"/>
</dbReference>
<gene>
    <name evidence="1" type="ORF">KIW84_011492</name>
</gene>
<evidence type="ECO:0000313" key="1">
    <source>
        <dbReference type="EMBL" id="KAI5442439.1"/>
    </source>
</evidence>
<organism evidence="1 2">
    <name type="scientific">Pisum sativum</name>
    <name type="common">Garden pea</name>
    <name type="synonym">Lathyrus oleraceus</name>
    <dbReference type="NCBI Taxonomy" id="3888"/>
    <lineage>
        <taxon>Eukaryota</taxon>
        <taxon>Viridiplantae</taxon>
        <taxon>Streptophyta</taxon>
        <taxon>Embryophyta</taxon>
        <taxon>Tracheophyta</taxon>
        <taxon>Spermatophyta</taxon>
        <taxon>Magnoliopsida</taxon>
        <taxon>eudicotyledons</taxon>
        <taxon>Gunneridae</taxon>
        <taxon>Pentapetalae</taxon>
        <taxon>rosids</taxon>
        <taxon>fabids</taxon>
        <taxon>Fabales</taxon>
        <taxon>Fabaceae</taxon>
        <taxon>Papilionoideae</taxon>
        <taxon>50 kb inversion clade</taxon>
        <taxon>NPAAA clade</taxon>
        <taxon>Hologalegina</taxon>
        <taxon>IRL clade</taxon>
        <taxon>Fabeae</taxon>
        <taxon>Lathyrus</taxon>
    </lineage>
</organism>
<dbReference type="AlphaFoldDB" id="A0A9D5BF20"/>
<dbReference type="EMBL" id="JAMSHJ010000001">
    <property type="protein sequence ID" value="KAI5442439.1"/>
    <property type="molecule type" value="Genomic_DNA"/>
</dbReference>
<keyword evidence="2" id="KW-1185">Reference proteome</keyword>
<sequence length="96" mass="10851">MLKLNLCETAIDGHSDDAGSDKDGTGSDDEVIFLCKSSAFERALEFKNLSAFFESEAKFEESRPSARLMEVFTRMYERLLSFLSRGWLLNLGACHF</sequence>
<accession>A0A9D5BF20</accession>
<protein>
    <submittedName>
        <fullName evidence="1">Uncharacterized protein</fullName>
    </submittedName>
</protein>
<comment type="caution">
    <text evidence="1">The sequence shown here is derived from an EMBL/GenBank/DDBJ whole genome shotgun (WGS) entry which is preliminary data.</text>
</comment>
<reference evidence="1 2" key="1">
    <citation type="journal article" date="2022" name="Nat. Genet.">
        <title>Improved pea reference genome and pan-genome highlight genomic features and evolutionary characteristics.</title>
        <authorList>
            <person name="Yang T."/>
            <person name="Liu R."/>
            <person name="Luo Y."/>
            <person name="Hu S."/>
            <person name="Wang D."/>
            <person name="Wang C."/>
            <person name="Pandey M.K."/>
            <person name="Ge S."/>
            <person name="Xu Q."/>
            <person name="Li N."/>
            <person name="Li G."/>
            <person name="Huang Y."/>
            <person name="Saxena R.K."/>
            <person name="Ji Y."/>
            <person name="Li M."/>
            <person name="Yan X."/>
            <person name="He Y."/>
            <person name="Liu Y."/>
            <person name="Wang X."/>
            <person name="Xiang C."/>
            <person name="Varshney R.K."/>
            <person name="Ding H."/>
            <person name="Gao S."/>
            <person name="Zong X."/>
        </authorList>
    </citation>
    <scope>NUCLEOTIDE SEQUENCE [LARGE SCALE GENOMIC DNA]</scope>
    <source>
        <strain evidence="1 2">cv. Zhongwan 6</strain>
    </source>
</reference>
<name>A0A9D5BF20_PEA</name>
<proteinExistence type="predicted"/>
<dbReference type="Proteomes" id="UP001058974">
    <property type="component" value="Chromosome 1"/>
</dbReference>
<evidence type="ECO:0000313" key="2">
    <source>
        <dbReference type="Proteomes" id="UP001058974"/>
    </source>
</evidence>